<feature type="domain" description="FAD dependent oxidoreductase" evidence="2">
    <location>
        <begin position="5"/>
        <end position="193"/>
    </location>
</feature>
<proteinExistence type="predicted"/>
<comment type="caution">
    <text evidence="3">The sequence shown here is derived from an EMBL/GenBank/DDBJ whole genome shotgun (WGS) entry which is preliminary data.</text>
</comment>
<sequence>MKTTDVAVIGGGLVGLATALRLSETTLDVTLIDKGPFGEEASMAGAGMLTAQTFVSPLDPGTPSFALEHAHFYGSHQARDLYPVFVAKVEAMSGIEVPLELNGILTAAANATELKDLEAQVKWQTDQGLKARMLTPDDMESDFPGVASMGGAHFEQDGWVDNQALVAALREAVKGAGVTVLENCPVAPLQVSGGEV</sequence>
<evidence type="ECO:0000313" key="3">
    <source>
        <dbReference type="EMBL" id="NNF05979.1"/>
    </source>
</evidence>
<dbReference type="PANTHER" id="PTHR13847">
    <property type="entry name" value="SARCOSINE DEHYDROGENASE-RELATED"/>
    <property type="match status" value="1"/>
</dbReference>
<feature type="non-terminal residue" evidence="3">
    <location>
        <position position="196"/>
    </location>
</feature>
<dbReference type="Gene3D" id="3.30.9.10">
    <property type="entry name" value="D-Amino Acid Oxidase, subunit A, domain 2"/>
    <property type="match status" value="1"/>
</dbReference>
<dbReference type="Proteomes" id="UP000547674">
    <property type="component" value="Unassembled WGS sequence"/>
</dbReference>
<keyword evidence="1" id="KW-0560">Oxidoreductase</keyword>
<accession>A0A7Y2E9W1</accession>
<reference evidence="3 4" key="1">
    <citation type="submission" date="2020-03" db="EMBL/GenBank/DDBJ databases">
        <title>Metabolic flexibility allows generalist bacteria to become dominant in a frequently disturbed ecosystem.</title>
        <authorList>
            <person name="Chen Y.-J."/>
            <person name="Leung P.M."/>
            <person name="Bay S.K."/>
            <person name="Hugenholtz P."/>
            <person name="Kessler A.J."/>
            <person name="Shelley G."/>
            <person name="Waite D.W."/>
            <person name="Cook P.L."/>
            <person name="Greening C."/>
        </authorList>
    </citation>
    <scope>NUCLEOTIDE SEQUENCE [LARGE SCALE GENOMIC DNA]</scope>
    <source>
        <strain evidence="3">SS_bin_28</strain>
    </source>
</reference>
<dbReference type="Pfam" id="PF01266">
    <property type="entry name" value="DAO"/>
    <property type="match status" value="1"/>
</dbReference>
<dbReference type="AlphaFoldDB" id="A0A7Y2E9W1"/>
<dbReference type="SUPFAM" id="SSF51905">
    <property type="entry name" value="FAD/NAD(P)-binding domain"/>
    <property type="match status" value="1"/>
</dbReference>
<dbReference type="EMBL" id="JABDJR010000163">
    <property type="protein sequence ID" value="NNF05979.1"/>
    <property type="molecule type" value="Genomic_DNA"/>
</dbReference>
<dbReference type="PANTHER" id="PTHR13847:SF289">
    <property type="entry name" value="GLYCINE OXIDASE"/>
    <property type="match status" value="1"/>
</dbReference>
<protein>
    <submittedName>
        <fullName evidence="3">FAD-dependent oxidoreductase</fullName>
    </submittedName>
</protein>
<evidence type="ECO:0000256" key="1">
    <source>
        <dbReference type="ARBA" id="ARBA00023002"/>
    </source>
</evidence>
<evidence type="ECO:0000313" key="4">
    <source>
        <dbReference type="Proteomes" id="UP000547674"/>
    </source>
</evidence>
<gene>
    <name evidence="3" type="ORF">HKN21_04405</name>
</gene>
<dbReference type="InterPro" id="IPR006076">
    <property type="entry name" value="FAD-dep_OxRdtase"/>
</dbReference>
<dbReference type="GO" id="GO:0016491">
    <property type="term" value="F:oxidoreductase activity"/>
    <property type="evidence" value="ECO:0007669"/>
    <property type="project" value="UniProtKB-KW"/>
</dbReference>
<name>A0A7Y2E9W1_UNCEI</name>
<dbReference type="Gene3D" id="3.50.50.60">
    <property type="entry name" value="FAD/NAD(P)-binding domain"/>
    <property type="match status" value="1"/>
</dbReference>
<dbReference type="InterPro" id="IPR036188">
    <property type="entry name" value="FAD/NAD-bd_sf"/>
</dbReference>
<organism evidence="3 4">
    <name type="scientific">Eiseniibacteriota bacterium</name>
    <dbReference type="NCBI Taxonomy" id="2212470"/>
    <lineage>
        <taxon>Bacteria</taxon>
        <taxon>Candidatus Eiseniibacteriota</taxon>
    </lineage>
</organism>
<dbReference type="GO" id="GO:0005737">
    <property type="term" value="C:cytoplasm"/>
    <property type="evidence" value="ECO:0007669"/>
    <property type="project" value="TreeGrafter"/>
</dbReference>
<evidence type="ECO:0000259" key="2">
    <source>
        <dbReference type="Pfam" id="PF01266"/>
    </source>
</evidence>